<sequence>MWVITVFSNGESIRMFEFNTEKEARASFKNIQGYKILTEMVYYNDPCSSLVAI</sequence>
<comment type="caution">
    <text evidence="1">The sequence shown here is derived from an EMBL/GenBank/DDBJ whole genome shotgun (WGS) entry which is preliminary data.</text>
</comment>
<dbReference type="Proteomes" id="UP001224122">
    <property type="component" value="Unassembled WGS sequence"/>
</dbReference>
<evidence type="ECO:0000313" key="2">
    <source>
        <dbReference type="Proteomes" id="UP001224122"/>
    </source>
</evidence>
<proteinExistence type="predicted"/>
<protein>
    <submittedName>
        <fullName evidence="1">Uncharacterized protein</fullName>
    </submittedName>
</protein>
<evidence type="ECO:0000313" key="1">
    <source>
        <dbReference type="EMBL" id="MDQ0199287.1"/>
    </source>
</evidence>
<gene>
    <name evidence="1" type="ORF">J2S10_002445</name>
</gene>
<keyword evidence="2" id="KW-1185">Reference proteome</keyword>
<name>A0ABT9XWN5_9BACI</name>
<organism evidence="1 2">
    <name type="scientific">Neobacillus ginsengisoli</name>
    <dbReference type="NCBI Taxonomy" id="904295"/>
    <lineage>
        <taxon>Bacteria</taxon>
        <taxon>Bacillati</taxon>
        <taxon>Bacillota</taxon>
        <taxon>Bacilli</taxon>
        <taxon>Bacillales</taxon>
        <taxon>Bacillaceae</taxon>
        <taxon>Neobacillus</taxon>
    </lineage>
</organism>
<dbReference type="EMBL" id="JAUSTW010000003">
    <property type="protein sequence ID" value="MDQ0199287.1"/>
    <property type="molecule type" value="Genomic_DNA"/>
</dbReference>
<accession>A0ABT9XWN5</accession>
<reference evidence="1 2" key="1">
    <citation type="submission" date="2023-07" db="EMBL/GenBank/DDBJ databases">
        <title>Genomic Encyclopedia of Type Strains, Phase IV (KMG-IV): sequencing the most valuable type-strain genomes for metagenomic binning, comparative biology and taxonomic classification.</title>
        <authorList>
            <person name="Goeker M."/>
        </authorList>
    </citation>
    <scope>NUCLEOTIDE SEQUENCE [LARGE SCALE GENOMIC DNA]</scope>
    <source>
        <strain evidence="1 2">DSM 27594</strain>
    </source>
</reference>